<evidence type="ECO:0000313" key="2">
    <source>
        <dbReference type="Proteomes" id="UP001215598"/>
    </source>
</evidence>
<evidence type="ECO:0000313" key="1">
    <source>
        <dbReference type="EMBL" id="KAJ7751665.1"/>
    </source>
</evidence>
<gene>
    <name evidence="1" type="ORF">B0H16DRAFT_823578</name>
</gene>
<comment type="caution">
    <text evidence="1">The sequence shown here is derived from an EMBL/GenBank/DDBJ whole genome shotgun (WGS) entry which is preliminary data.</text>
</comment>
<name>A0AAD7N9N5_9AGAR</name>
<proteinExistence type="predicted"/>
<accession>A0AAD7N9N5</accession>
<dbReference type="Proteomes" id="UP001215598">
    <property type="component" value="Unassembled WGS sequence"/>
</dbReference>
<dbReference type="AlphaFoldDB" id="A0AAD7N9N5"/>
<organism evidence="1 2">
    <name type="scientific">Mycena metata</name>
    <dbReference type="NCBI Taxonomy" id="1033252"/>
    <lineage>
        <taxon>Eukaryota</taxon>
        <taxon>Fungi</taxon>
        <taxon>Dikarya</taxon>
        <taxon>Basidiomycota</taxon>
        <taxon>Agaricomycotina</taxon>
        <taxon>Agaricomycetes</taxon>
        <taxon>Agaricomycetidae</taxon>
        <taxon>Agaricales</taxon>
        <taxon>Marasmiineae</taxon>
        <taxon>Mycenaceae</taxon>
        <taxon>Mycena</taxon>
    </lineage>
</organism>
<sequence length="225" mass="24880">MGQQRRREGWRKSRDHVRAASRSLFDAWICVMRDGARFPDGDVESNCARRWMRGYPAVNGAAPPHSYGLQRISADGSVSVSSASCWTWGLRTRADTVPIFFLLRFLSFSALSPRRPICGRMGGSSFLSPGVLRALEVGNGFVSGIRYGYEERIMHAHLPSYSSDGCGRRVSPTSIGCDRGWEGVLDTFSLFSLLDPAAFFLFWACSLQSTAAEHLLFCVRVLVAG</sequence>
<protein>
    <submittedName>
        <fullName evidence="1">Uncharacterized protein</fullName>
    </submittedName>
</protein>
<dbReference type="EMBL" id="JARKIB010000061">
    <property type="protein sequence ID" value="KAJ7751665.1"/>
    <property type="molecule type" value="Genomic_DNA"/>
</dbReference>
<keyword evidence="2" id="KW-1185">Reference proteome</keyword>
<reference evidence="1" key="1">
    <citation type="submission" date="2023-03" db="EMBL/GenBank/DDBJ databases">
        <title>Massive genome expansion in bonnet fungi (Mycena s.s.) driven by repeated elements and novel gene families across ecological guilds.</title>
        <authorList>
            <consortium name="Lawrence Berkeley National Laboratory"/>
            <person name="Harder C.B."/>
            <person name="Miyauchi S."/>
            <person name="Viragh M."/>
            <person name="Kuo A."/>
            <person name="Thoen E."/>
            <person name="Andreopoulos B."/>
            <person name="Lu D."/>
            <person name="Skrede I."/>
            <person name="Drula E."/>
            <person name="Henrissat B."/>
            <person name="Morin E."/>
            <person name="Kohler A."/>
            <person name="Barry K."/>
            <person name="LaButti K."/>
            <person name="Morin E."/>
            <person name="Salamov A."/>
            <person name="Lipzen A."/>
            <person name="Mereny Z."/>
            <person name="Hegedus B."/>
            <person name="Baldrian P."/>
            <person name="Stursova M."/>
            <person name="Weitz H."/>
            <person name="Taylor A."/>
            <person name="Grigoriev I.V."/>
            <person name="Nagy L.G."/>
            <person name="Martin F."/>
            <person name="Kauserud H."/>
        </authorList>
    </citation>
    <scope>NUCLEOTIDE SEQUENCE</scope>
    <source>
        <strain evidence="1">CBHHK182m</strain>
    </source>
</reference>